<dbReference type="PANTHER" id="PTHR21499">
    <property type="entry name" value="ASPARTATE KINASE"/>
    <property type="match status" value="1"/>
</dbReference>
<dbReference type="GO" id="GO:0004072">
    <property type="term" value="F:aspartate kinase activity"/>
    <property type="evidence" value="ECO:0007669"/>
    <property type="project" value="TreeGrafter"/>
</dbReference>
<dbReference type="AlphaFoldDB" id="T1CTA7"/>
<dbReference type="GO" id="GO:0009090">
    <property type="term" value="P:homoserine biosynthetic process"/>
    <property type="evidence" value="ECO:0007669"/>
    <property type="project" value="TreeGrafter"/>
</dbReference>
<evidence type="ECO:0000259" key="3">
    <source>
        <dbReference type="Pfam" id="PF00696"/>
    </source>
</evidence>
<reference evidence="4" key="1">
    <citation type="submission" date="2013-08" db="EMBL/GenBank/DDBJ databases">
        <authorList>
            <person name="Mendez C."/>
            <person name="Richter M."/>
            <person name="Ferrer M."/>
            <person name="Sanchez J."/>
        </authorList>
    </citation>
    <scope>NUCLEOTIDE SEQUENCE</scope>
</reference>
<comment type="caution">
    <text evidence="4">The sequence shown here is derived from an EMBL/GenBank/DDBJ whole genome shotgun (WGS) entry which is preliminary data.</text>
</comment>
<keyword evidence="4" id="KW-0808">Transferase</keyword>
<name>T1CTA7_9ZZZZ</name>
<feature type="compositionally biased region" description="Low complexity" evidence="2">
    <location>
        <begin position="57"/>
        <end position="68"/>
    </location>
</feature>
<dbReference type="EMBL" id="AUZX01004076">
    <property type="protein sequence ID" value="EQD71889.1"/>
    <property type="molecule type" value="Genomic_DNA"/>
</dbReference>
<comment type="similarity">
    <text evidence="1">Belongs to the aspartokinase family.</text>
</comment>
<dbReference type="PANTHER" id="PTHR21499:SF59">
    <property type="entry name" value="ASPARTOKINASE"/>
    <property type="match status" value="1"/>
</dbReference>
<organism evidence="4">
    <name type="scientific">mine drainage metagenome</name>
    <dbReference type="NCBI Taxonomy" id="410659"/>
    <lineage>
        <taxon>unclassified sequences</taxon>
        <taxon>metagenomes</taxon>
        <taxon>ecological metagenomes</taxon>
    </lineage>
</organism>
<keyword evidence="4" id="KW-0418">Kinase</keyword>
<feature type="non-terminal residue" evidence="4">
    <location>
        <position position="1"/>
    </location>
</feature>
<feature type="region of interest" description="Disordered" evidence="2">
    <location>
        <begin position="46"/>
        <end position="68"/>
    </location>
</feature>
<gene>
    <name evidence="4" type="ORF">B1A_05585</name>
</gene>
<dbReference type="Pfam" id="PF00696">
    <property type="entry name" value="AA_kinase"/>
    <property type="match status" value="1"/>
</dbReference>
<dbReference type="GO" id="GO:0005829">
    <property type="term" value="C:cytosol"/>
    <property type="evidence" value="ECO:0007669"/>
    <property type="project" value="TreeGrafter"/>
</dbReference>
<evidence type="ECO:0000256" key="2">
    <source>
        <dbReference type="SAM" id="MobiDB-lite"/>
    </source>
</evidence>
<reference evidence="4" key="2">
    <citation type="journal article" date="2014" name="ISME J.">
        <title>Microbial stratification in low pH oxic and suboxic macroscopic growths along an acid mine drainage.</title>
        <authorList>
            <person name="Mendez-Garcia C."/>
            <person name="Mesa V."/>
            <person name="Sprenger R.R."/>
            <person name="Richter M."/>
            <person name="Diez M.S."/>
            <person name="Solano J."/>
            <person name="Bargiela R."/>
            <person name="Golyshina O.V."/>
            <person name="Manteca A."/>
            <person name="Ramos J.L."/>
            <person name="Gallego J.R."/>
            <person name="Llorente I."/>
            <person name="Martins Dos Santos V.A."/>
            <person name="Jensen O.N."/>
            <person name="Pelaez A.I."/>
            <person name="Sanchez J."/>
            <person name="Ferrer M."/>
        </authorList>
    </citation>
    <scope>NUCLEOTIDE SEQUENCE</scope>
</reference>
<dbReference type="GO" id="GO:0009089">
    <property type="term" value="P:lysine biosynthetic process via diaminopimelate"/>
    <property type="evidence" value="ECO:0007669"/>
    <property type="project" value="TreeGrafter"/>
</dbReference>
<evidence type="ECO:0000313" key="4">
    <source>
        <dbReference type="EMBL" id="EQD71889.1"/>
    </source>
</evidence>
<protein>
    <submittedName>
        <fullName evidence="4">Aspartate/glutamate/uridylate kinase domain protein</fullName>
    </submittedName>
</protein>
<accession>T1CTA7</accession>
<proteinExistence type="inferred from homology"/>
<dbReference type="InterPro" id="IPR001048">
    <property type="entry name" value="Asp/Glu/Uridylate_kinase"/>
</dbReference>
<sequence length="68" mass="7303">VTLGRGGSDYSATAIGAILGASRVELIKRGVSVLTADPRLVPRARTIRRLSTKRPRSSLSSVRRSSIR</sequence>
<feature type="domain" description="Aspartate/glutamate/uridylate kinase" evidence="3">
    <location>
        <begin position="3"/>
        <end position="57"/>
    </location>
</feature>
<dbReference type="Gene3D" id="3.40.1160.10">
    <property type="entry name" value="Acetylglutamate kinase-like"/>
    <property type="match status" value="1"/>
</dbReference>
<dbReference type="SUPFAM" id="SSF53633">
    <property type="entry name" value="Carbamate kinase-like"/>
    <property type="match status" value="1"/>
</dbReference>
<dbReference type="InterPro" id="IPR036393">
    <property type="entry name" value="AceGlu_kinase-like_sf"/>
</dbReference>
<evidence type="ECO:0000256" key="1">
    <source>
        <dbReference type="ARBA" id="ARBA00010122"/>
    </source>
</evidence>
<feature type="compositionally biased region" description="Basic residues" evidence="2">
    <location>
        <begin position="46"/>
        <end position="56"/>
    </location>
</feature>